<dbReference type="PROSITE" id="PS51257">
    <property type="entry name" value="PROKAR_LIPOPROTEIN"/>
    <property type="match status" value="1"/>
</dbReference>
<protein>
    <recommendedName>
        <fullName evidence="4">Lipoprotein</fullName>
    </recommendedName>
</protein>
<organism evidence="2 3">
    <name type="scientific">Mycoplasma phocimorsus</name>
    <dbReference type="NCBI Taxonomy" id="3045839"/>
    <lineage>
        <taxon>Bacteria</taxon>
        <taxon>Bacillati</taxon>
        <taxon>Mycoplasmatota</taxon>
        <taxon>Mollicutes</taxon>
        <taxon>Mycoplasmataceae</taxon>
        <taxon>Mycoplasma</taxon>
    </lineage>
</organism>
<evidence type="ECO:0000313" key="3">
    <source>
        <dbReference type="Proteomes" id="UP001224428"/>
    </source>
</evidence>
<proteinExistence type="predicted"/>
<accession>A0AAJ1PQT9</accession>
<keyword evidence="1" id="KW-0472">Membrane</keyword>
<dbReference type="EMBL" id="JASDDP010000010">
    <property type="protein sequence ID" value="MDJ1645647.1"/>
    <property type="molecule type" value="Genomic_DNA"/>
</dbReference>
<evidence type="ECO:0000313" key="2">
    <source>
        <dbReference type="EMBL" id="MDJ1645647.1"/>
    </source>
</evidence>
<dbReference type="AlphaFoldDB" id="A0AAJ1PQT9"/>
<sequence length="460" mass="53266">MKKLSKLALLSGAISMMTISTFSCQKKIIKKPEELKIVEHFKKNKLQKNNYEIFKKTDLEKPIFLEKPQKIIKSTNSSKTNENNNLFDSSSQLITSFLNKNISKKTKSKFSKNTNNNFKNIAVRLGSIGALIGSAIGLIVYFENYNPNTKHRIKSSFWTALYKQFKKQFNINSDSDAEFKELLVQIFTHNQNTNYSIFNFGFDTLIQILKDLYNKKPNVFDQDQFQKYIDGYVPFSETKPESSQSKNLDSPYNILTLIFEIFRKDINGKFTESFLNYAFKLKNLKLSESILKINNMDEIFKKDYWKDQDEEVKKRKQEEAKNSWLGFIKDVGFDIFGGIVGGATYFFDFDNLTKNIIETIITDSDSQIKKYINIWKDASDSIRKGLLTLMKSKVNKEELKEKIDWIAQLATTTLDILTNKKISVWLKTLNQTSDVIKNIIKGHISPFGRSEITLSSTKKK</sequence>
<gene>
    <name evidence="2" type="ORF">QLQ80_00890</name>
</gene>
<dbReference type="RefSeq" id="WP_283827164.1">
    <property type="nucleotide sequence ID" value="NZ_JASDDP010000010.1"/>
</dbReference>
<comment type="caution">
    <text evidence="2">The sequence shown here is derived from an EMBL/GenBank/DDBJ whole genome shotgun (WGS) entry which is preliminary data.</text>
</comment>
<keyword evidence="1" id="KW-1133">Transmembrane helix</keyword>
<keyword evidence="3" id="KW-1185">Reference proteome</keyword>
<name>A0AAJ1PQT9_9MOLU</name>
<feature type="transmembrane region" description="Helical" evidence="1">
    <location>
        <begin position="121"/>
        <end position="142"/>
    </location>
</feature>
<evidence type="ECO:0000256" key="1">
    <source>
        <dbReference type="SAM" id="Phobius"/>
    </source>
</evidence>
<evidence type="ECO:0008006" key="4">
    <source>
        <dbReference type="Google" id="ProtNLM"/>
    </source>
</evidence>
<reference evidence="2" key="1">
    <citation type="submission" date="2023-05" db="EMBL/GenBank/DDBJ databases">
        <title>Mycoplasma phocimorsus sp. nov., isolated from Scandinavian patients with seal finger or septic arthritis after contact with seals.</title>
        <authorList>
            <person name="Skafte-Holm A."/>
            <person name="Pedersen T.R."/>
            <person name="Froelund M."/>
            <person name="Stegger M."/>
            <person name="Qvortrup K."/>
            <person name="Michaels D.L."/>
            <person name="Brown D.R."/>
            <person name="Jensen J.S."/>
        </authorList>
    </citation>
    <scope>NUCLEOTIDE SEQUENCE</scope>
    <source>
        <strain evidence="2">M5725</strain>
    </source>
</reference>
<dbReference type="Proteomes" id="UP001224428">
    <property type="component" value="Unassembled WGS sequence"/>
</dbReference>
<keyword evidence="1" id="KW-0812">Transmembrane</keyword>